<dbReference type="Gene3D" id="3.20.180.10">
    <property type="entry name" value="PNP-oxidase-like"/>
    <property type="match status" value="1"/>
</dbReference>
<gene>
    <name evidence="3" type="ORF">SFMTTN_1837</name>
</gene>
<evidence type="ECO:0000313" key="3">
    <source>
        <dbReference type="EMBL" id="GBL46025.1"/>
    </source>
</evidence>
<evidence type="ECO:0000313" key="4">
    <source>
        <dbReference type="Proteomes" id="UP000286806"/>
    </source>
</evidence>
<feature type="domain" description="DUF2470" evidence="1">
    <location>
        <begin position="155"/>
        <end position="224"/>
    </location>
</feature>
<name>A0A401JEH6_9PROT</name>
<feature type="domain" description="CREG-like beta-barrel" evidence="2">
    <location>
        <begin position="6"/>
        <end position="143"/>
    </location>
</feature>
<dbReference type="EMBL" id="BGOW01000015">
    <property type="protein sequence ID" value="GBL46025.1"/>
    <property type="molecule type" value="Genomic_DNA"/>
</dbReference>
<protein>
    <submittedName>
        <fullName evidence="3">Putative heme iron utilization protein</fullName>
    </submittedName>
</protein>
<dbReference type="OrthoDB" id="9776211at2"/>
<organism evidence="3 4">
    <name type="scientific">Sulfuriferula multivorans</name>
    <dbReference type="NCBI Taxonomy" id="1559896"/>
    <lineage>
        <taxon>Bacteria</taxon>
        <taxon>Pseudomonadati</taxon>
        <taxon>Pseudomonadota</taxon>
        <taxon>Betaproteobacteria</taxon>
        <taxon>Nitrosomonadales</taxon>
        <taxon>Sulfuricellaceae</taxon>
        <taxon>Sulfuriferula</taxon>
    </lineage>
</organism>
<dbReference type="InterPro" id="IPR055343">
    <property type="entry name" value="CREG_beta-barrel"/>
</dbReference>
<dbReference type="Gene3D" id="2.30.110.10">
    <property type="entry name" value="Electron Transport, Fmn-binding Protein, Chain A"/>
    <property type="match status" value="1"/>
</dbReference>
<evidence type="ECO:0000259" key="2">
    <source>
        <dbReference type="Pfam" id="PF13883"/>
    </source>
</evidence>
<dbReference type="PANTHER" id="PTHR13343">
    <property type="entry name" value="CREG1 PROTEIN"/>
    <property type="match status" value="1"/>
</dbReference>
<dbReference type="InterPro" id="IPR012349">
    <property type="entry name" value="Split_barrel_FMN-bd"/>
</dbReference>
<dbReference type="SUPFAM" id="SSF50475">
    <property type="entry name" value="FMN-binding split barrel"/>
    <property type="match status" value="1"/>
</dbReference>
<dbReference type="InterPro" id="IPR019595">
    <property type="entry name" value="DUF2470"/>
</dbReference>
<sequence>MSNIDARRLLRRQQHGVLSTLSKKLDGYPFGSVTPFVLDHQARPVILISTLAEHTKNIAADPRVSLLAHDSSTDIQANARVTVVGHCARMEDQTALRARYLRYFPGAADYFATHDFFFYRIEPAHIRYIGGFGAIHWIEVSSFAAPENQLAAQEDAIIAHMNTDHQHNLAAYCRHFHGVDTNSAQMVGIDTDGFDIRVDTQQLRFDFNQPVLDAQSARSALVAMAEACRA</sequence>
<dbReference type="Proteomes" id="UP000286806">
    <property type="component" value="Unassembled WGS sequence"/>
</dbReference>
<dbReference type="Pfam" id="PF10615">
    <property type="entry name" value="DUF2470"/>
    <property type="match status" value="1"/>
</dbReference>
<accession>A0A401JEH6</accession>
<dbReference type="PANTHER" id="PTHR13343:SF17">
    <property type="entry name" value="CELLULAR REPRESSOR OF E1A-STIMULATED GENES, ISOFORM A"/>
    <property type="match status" value="1"/>
</dbReference>
<dbReference type="Pfam" id="PF13883">
    <property type="entry name" value="CREG_beta-barrel"/>
    <property type="match status" value="1"/>
</dbReference>
<dbReference type="GO" id="GO:0005737">
    <property type="term" value="C:cytoplasm"/>
    <property type="evidence" value="ECO:0007669"/>
    <property type="project" value="UniProtKB-ARBA"/>
</dbReference>
<keyword evidence="4" id="KW-1185">Reference proteome</keyword>
<evidence type="ECO:0000259" key="1">
    <source>
        <dbReference type="Pfam" id="PF10615"/>
    </source>
</evidence>
<dbReference type="AlphaFoldDB" id="A0A401JEH6"/>
<comment type="caution">
    <text evidence="3">The sequence shown here is derived from an EMBL/GenBank/DDBJ whole genome shotgun (WGS) entry which is preliminary data.</text>
</comment>
<proteinExistence type="predicted"/>
<dbReference type="RefSeq" id="WP_124704820.1">
    <property type="nucleotide sequence ID" value="NZ_BGOW01000015.1"/>
</dbReference>
<reference evidence="3 4" key="1">
    <citation type="journal article" date="2019" name="Front. Microbiol.">
        <title>Genomes of Neutrophilic Sulfur-Oxidizing Chemolithoautotrophs Representing 9 Proteobacterial Species From 8 Genera.</title>
        <authorList>
            <person name="Watanabe T."/>
            <person name="Kojima H."/>
            <person name="Umezawa K."/>
            <person name="Hori C."/>
            <person name="Takasuka T.E."/>
            <person name="Kato Y."/>
            <person name="Fukui M."/>
        </authorList>
    </citation>
    <scope>NUCLEOTIDE SEQUENCE [LARGE SCALE GENOMIC DNA]</scope>
    <source>
        <strain evidence="3 4">TTN</strain>
    </source>
</reference>
<dbReference type="InterPro" id="IPR037119">
    <property type="entry name" value="Haem_oxidase_HugZ-like_sf"/>
</dbReference>